<comment type="subunit">
    <text evidence="9">Homotetramer.</text>
</comment>
<dbReference type="PANTHER" id="PTHR23402">
    <property type="entry name" value="PROTEASE FAMILY C15 PYROGLUTAMYL-PEPTIDASE I-RELATED"/>
    <property type="match status" value="1"/>
</dbReference>
<dbReference type="NCBIfam" id="NF009676">
    <property type="entry name" value="PRK13197.1"/>
    <property type="match status" value="1"/>
</dbReference>
<dbReference type="PRINTS" id="PR00706">
    <property type="entry name" value="PYROGLUPTASE"/>
</dbReference>
<dbReference type="Gene3D" id="3.40.630.20">
    <property type="entry name" value="Peptidase C15, pyroglutamyl peptidase I-like"/>
    <property type="match status" value="1"/>
</dbReference>
<keyword evidence="13" id="KW-1185">Reference proteome</keyword>
<dbReference type="HAMAP" id="MF_00417">
    <property type="entry name" value="Pyrrolid_peptidase"/>
    <property type="match status" value="1"/>
</dbReference>
<sequence>MKILITGFNPFGEESINPAFEAVKLLPETIEAAQIVKLEIPTEFKKAGKVLQEGIEINQPNVVVCIGQAGGRSAITPEKVAINLMDGRIPDNAGYQPFDTPVQEDGPTAYFSSLPVKAMVEAIREDGIPSFLSYTAGTYVCNYLMYELLYLIDHQYPQIKGGFIHVPFMTEQVVNKPNGTPSMDLETIAKGLEKAIEAIVKNDEDIQLHMGETH</sequence>
<dbReference type="InterPro" id="IPR000816">
    <property type="entry name" value="Peptidase_C15"/>
</dbReference>
<keyword evidence="6 9" id="KW-0645">Protease</keyword>
<dbReference type="PROSITE" id="PS01333">
    <property type="entry name" value="PYRASE_GLU"/>
    <property type="match status" value="1"/>
</dbReference>
<organism evidence="12 13">
    <name type="scientific">Dubosiella newyorkensis</name>
    <dbReference type="NCBI Taxonomy" id="1862672"/>
    <lineage>
        <taxon>Bacteria</taxon>
        <taxon>Bacillati</taxon>
        <taxon>Bacillota</taxon>
        <taxon>Erysipelotrichia</taxon>
        <taxon>Erysipelotrichales</taxon>
        <taxon>Erysipelotrichaceae</taxon>
        <taxon>Dubosiella</taxon>
    </lineage>
</organism>
<dbReference type="Pfam" id="PF01470">
    <property type="entry name" value="Peptidase_C15"/>
    <property type="match status" value="1"/>
</dbReference>
<gene>
    <name evidence="9" type="primary">pcp</name>
    <name evidence="12" type="ORF">BO225_03860</name>
</gene>
<evidence type="ECO:0000256" key="5">
    <source>
        <dbReference type="ARBA" id="ARBA00022490"/>
    </source>
</evidence>
<dbReference type="InterPro" id="IPR033694">
    <property type="entry name" value="PGPEP1_Cys_AS"/>
</dbReference>
<evidence type="ECO:0000256" key="8">
    <source>
        <dbReference type="ARBA" id="ARBA00022807"/>
    </source>
</evidence>
<comment type="subcellular location">
    <subcellularLocation>
        <location evidence="3 9">Cytoplasm</location>
    </subcellularLocation>
</comment>
<keyword evidence="5 9" id="KW-0963">Cytoplasm</keyword>
<evidence type="ECO:0000256" key="3">
    <source>
        <dbReference type="ARBA" id="ARBA00004496"/>
    </source>
</evidence>
<evidence type="ECO:0000256" key="6">
    <source>
        <dbReference type="ARBA" id="ARBA00022670"/>
    </source>
</evidence>
<dbReference type="OrthoDB" id="9779738at2"/>
<dbReference type="EMBL" id="MPKA01000055">
    <property type="protein sequence ID" value="OLU47043.1"/>
    <property type="molecule type" value="Genomic_DNA"/>
</dbReference>
<evidence type="ECO:0000313" key="13">
    <source>
        <dbReference type="Proteomes" id="UP000186705"/>
    </source>
</evidence>
<dbReference type="InterPro" id="IPR029762">
    <property type="entry name" value="PGP-I_bact-type"/>
</dbReference>
<comment type="catalytic activity">
    <reaction evidence="1 9 10">
        <text>Release of an N-terminal pyroglutamyl group from a polypeptide, the second amino acid generally not being Pro.</text>
        <dbReference type="EC" id="3.4.19.3"/>
    </reaction>
</comment>
<dbReference type="GO" id="GO:0005829">
    <property type="term" value="C:cytosol"/>
    <property type="evidence" value="ECO:0007669"/>
    <property type="project" value="InterPro"/>
</dbReference>
<comment type="function">
    <text evidence="2 9">Removes 5-oxoproline from various penultimate amino acid residues except L-proline.</text>
</comment>
<name>A0A1U7NNW7_9FIRM</name>
<dbReference type="PROSITE" id="PS01334">
    <property type="entry name" value="PYRASE_CYS"/>
    <property type="match status" value="1"/>
</dbReference>
<dbReference type="GO" id="GO:0016920">
    <property type="term" value="F:pyroglutamyl-peptidase activity"/>
    <property type="evidence" value="ECO:0007669"/>
    <property type="project" value="UniProtKB-UniRule"/>
</dbReference>
<keyword evidence="7 9" id="KW-0378">Hydrolase</keyword>
<dbReference type="InterPro" id="IPR036440">
    <property type="entry name" value="Peptidase_C15-like_sf"/>
</dbReference>
<evidence type="ECO:0000256" key="10">
    <source>
        <dbReference type="PROSITE-ProRule" id="PRU10076"/>
    </source>
</evidence>
<proteinExistence type="inferred from homology"/>
<evidence type="ECO:0000256" key="7">
    <source>
        <dbReference type="ARBA" id="ARBA00022801"/>
    </source>
</evidence>
<accession>A0A1U7NNW7</accession>
<dbReference type="CDD" id="cd00501">
    <property type="entry name" value="Peptidase_C15"/>
    <property type="match status" value="1"/>
</dbReference>
<comment type="caution">
    <text evidence="12">The sequence shown here is derived from an EMBL/GenBank/DDBJ whole genome shotgun (WGS) entry which is preliminary data.</text>
</comment>
<evidence type="ECO:0000313" key="12">
    <source>
        <dbReference type="EMBL" id="OLU47043.1"/>
    </source>
</evidence>
<evidence type="ECO:0000256" key="11">
    <source>
        <dbReference type="PROSITE-ProRule" id="PRU10077"/>
    </source>
</evidence>
<evidence type="ECO:0000256" key="2">
    <source>
        <dbReference type="ARBA" id="ARBA00002280"/>
    </source>
</evidence>
<dbReference type="STRING" id="1862672.BO225_03860"/>
<dbReference type="FunFam" id="3.40.630.20:FF:000001">
    <property type="entry name" value="Pyrrolidone-carboxylate peptidase"/>
    <property type="match status" value="1"/>
</dbReference>
<dbReference type="SUPFAM" id="SSF53182">
    <property type="entry name" value="Pyrrolidone carboxyl peptidase (pyroglutamate aminopeptidase)"/>
    <property type="match status" value="1"/>
</dbReference>
<dbReference type="InterPro" id="IPR033693">
    <property type="entry name" value="PGPEP1_Glu_AS"/>
</dbReference>
<dbReference type="Proteomes" id="UP000186705">
    <property type="component" value="Unassembled WGS sequence"/>
</dbReference>
<dbReference type="PIRSF" id="PIRSF015592">
    <property type="entry name" value="Prld-crbxl_pptds"/>
    <property type="match status" value="1"/>
</dbReference>
<dbReference type="NCBIfam" id="TIGR00504">
    <property type="entry name" value="pyro_pdase"/>
    <property type="match status" value="1"/>
</dbReference>
<feature type="active site" evidence="9 11">
    <location>
        <position position="141"/>
    </location>
</feature>
<reference evidence="12 13" key="1">
    <citation type="submission" date="2016-11" db="EMBL/GenBank/DDBJ databases">
        <title>Description of two novel members of the family Erysipelotrichaceae: Ileibacterium lipovorans gen. nov., sp. nov. and Dubosiella newyorkensis, gen. nov., sp. nov.</title>
        <authorList>
            <person name="Cox L.M."/>
            <person name="Sohn J."/>
            <person name="Tyrrell K.L."/>
            <person name="Citron D.M."/>
            <person name="Lawson P.A."/>
            <person name="Patel N.B."/>
            <person name="Iizumi T."/>
            <person name="Perez-Perez G.I."/>
            <person name="Goldstein E.J."/>
            <person name="Blaser M.J."/>
        </authorList>
    </citation>
    <scope>NUCLEOTIDE SEQUENCE [LARGE SCALE GENOMIC DNA]</scope>
    <source>
        <strain evidence="12 13">NYU-BL-A4</strain>
    </source>
</reference>
<dbReference type="InterPro" id="IPR016125">
    <property type="entry name" value="Peptidase_C15-like"/>
</dbReference>
<dbReference type="GeneID" id="78275083"/>
<keyword evidence="8 9" id="KW-0788">Thiol protease</keyword>
<comment type="similarity">
    <text evidence="4 9">Belongs to the peptidase C15 family.</text>
</comment>
<protein>
    <recommendedName>
        <fullName evidence="9">Pyrrolidone-carboxylate peptidase</fullName>
        <ecNumber evidence="9">3.4.19.3</ecNumber>
    </recommendedName>
    <alternativeName>
        <fullName evidence="9">5-oxoprolyl-peptidase</fullName>
    </alternativeName>
    <alternativeName>
        <fullName evidence="9">Pyroglutamyl-peptidase I</fullName>
        <shortName evidence="9">PGP-I</shortName>
        <shortName evidence="9">Pyrase</shortName>
    </alternativeName>
</protein>
<evidence type="ECO:0000256" key="1">
    <source>
        <dbReference type="ARBA" id="ARBA00001770"/>
    </source>
</evidence>
<dbReference type="AlphaFoldDB" id="A0A1U7NNW7"/>
<evidence type="ECO:0000256" key="4">
    <source>
        <dbReference type="ARBA" id="ARBA00006641"/>
    </source>
</evidence>
<dbReference type="EC" id="3.4.19.3" evidence="9"/>
<feature type="active site" evidence="9">
    <location>
        <position position="165"/>
    </location>
</feature>
<dbReference type="RefSeq" id="WP_076340967.1">
    <property type="nucleotide sequence ID" value="NZ_CAOOJT010000003.1"/>
</dbReference>
<dbReference type="PANTHER" id="PTHR23402:SF1">
    <property type="entry name" value="PYROGLUTAMYL-PEPTIDASE I"/>
    <property type="match status" value="1"/>
</dbReference>
<dbReference type="GO" id="GO:0006508">
    <property type="term" value="P:proteolysis"/>
    <property type="evidence" value="ECO:0007669"/>
    <property type="project" value="UniProtKB-KW"/>
</dbReference>
<evidence type="ECO:0000256" key="9">
    <source>
        <dbReference type="HAMAP-Rule" id="MF_00417"/>
    </source>
</evidence>
<feature type="active site" evidence="9 10">
    <location>
        <position position="78"/>
    </location>
</feature>